<evidence type="ECO:0000313" key="3">
    <source>
        <dbReference type="EMBL" id="CAE8599557.1"/>
    </source>
</evidence>
<dbReference type="OrthoDB" id="2967263at2759"/>
<feature type="compositionally biased region" description="Polar residues" evidence="1">
    <location>
        <begin position="547"/>
        <end position="556"/>
    </location>
</feature>
<feature type="compositionally biased region" description="Polar residues" evidence="1">
    <location>
        <begin position="194"/>
        <end position="203"/>
    </location>
</feature>
<evidence type="ECO:0000256" key="1">
    <source>
        <dbReference type="SAM" id="MobiDB-lite"/>
    </source>
</evidence>
<feature type="region of interest" description="Disordered" evidence="1">
    <location>
        <begin position="678"/>
        <end position="726"/>
    </location>
</feature>
<dbReference type="EMBL" id="CAJNNV010011248">
    <property type="protein sequence ID" value="CAE8599557.1"/>
    <property type="molecule type" value="Genomic_DNA"/>
</dbReference>
<feature type="region of interest" description="Disordered" evidence="1">
    <location>
        <begin position="295"/>
        <end position="505"/>
    </location>
</feature>
<accession>A0A813EFY1</accession>
<feature type="compositionally biased region" description="Basic residues" evidence="1">
    <location>
        <begin position="619"/>
        <end position="632"/>
    </location>
</feature>
<dbReference type="InterPro" id="IPR013320">
    <property type="entry name" value="ConA-like_dom_sf"/>
</dbReference>
<feature type="region of interest" description="Disordered" evidence="1">
    <location>
        <begin position="570"/>
        <end position="658"/>
    </location>
</feature>
<feature type="region of interest" description="Disordered" evidence="1">
    <location>
        <begin position="1127"/>
        <end position="1146"/>
    </location>
</feature>
<organism evidence="3 4">
    <name type="scientific">Polarella glacialis</name>
    <name type="common">Dinoflagellate</name>
    <dbReference type="NCBI Taxonomy" id="89957"/>
    <lineage>
        <taxon>Eukaryota</taxon>
        <taxon>Sar</taxon>
        <taxon>Alveolata</taxon>
        <taxon>Dinophyceae</taxon>
        <taxon>Suessiales</taxon>
        <taxon>Suessiaceae</taxon>
        <taxon>Polarella</taxon>
    </lineage>
</organism>
<keyword evidence="4" id="KW-1185">Reference proteome</keyword>
<feature type="compositionally biased region" description="Basic and acidic residues" evidence="1">
    <location>
        <begin position="599"/>
        <end position="608"/>
    </location>
</feature>
<gene>
    <name evidence="3" type="ORF">PGLA1383_LOCUS17903</name>
</gene>
<feature type="non-terminal residue" evidence="3">
    <location>
        <position position="1146"/>
    </location>
</feature>
<feature type="domain" description="SPRY" evidence="2">
    <location>
        <begin position="928"/>
        <end position="1046"/>
    </location>
</feature>
<dbReference type="InterPro" id="IPR043136">
    <property type="entry name" value="B30.2/SPRY_sf"/>
</dbReference>
<proteinExistence type="predicted"/>
<feature type="compositionally biased region" description="Basic and acidic residues" evidence="1">
    <location>
        <begin position="482"/>
        <end position="501"/>
    </location>
</feature>
<feature type="compositionally biased region" description="Basic and acidic residues" evidence="1">
    <location>
        <begin position="706"/>
        <end position="725"/>
    </location>
</feature>
<sequence length="1146" mass="122360">FWASRPWGSGALGLRGREALMTVLPGLSLHSPVAIFELVATFLEKCQFRAAATSIRAQCNERVPTLDAGLLKSFREHVDSCAMLLAELEAGNSPLATAKTPQEASINQLIDGLMRKLMATGTALSDDKLISCIDTALTSGAFPKYALTDIPLDTKSLDVPGDLNISDADAYRFWEGIQRDSQAATPEAPELVYTPSSNLQPSSEAAAAPQELRSSSSYTPKRRNVAEPDQVFGFHIRHKEHDEYHDDDDPGYRIREIYEVELLAELSHKNAASSRSPLPSPVPGETVSDELAGAATAATEPGDDELHDSPTLPAGPASDDGHRSPVVADATMQALGSPFATEALGATPKSGEQEIRSSSPTFGGGGGSQPSIEAHGGAAKDSSSATKALLKLAPADQRPRRRGERGNGQNNGLASALRAATLAPAELAHAPPPPNRRPPVPANEQPASSVGRARLSPAVPLQRAASAPASEPSHRLRPLASAERRLAEVSSEDPRAEESSGRARNALRVGAAAPELLQSGARARNALRVGVGNGAGASNGEEVLRTPASSSRSVASRQLRASDLLEAWSRGELVGADSEDDGGSGRSRPISPPRKAARKEKLEEREEIVAEEEALATPRGRRRVRKRVRRKLSREALDDDPEDLEDMQRELDEERLESDDDYYDRFEDFLAEGEEEELLEVDDEEEFHEADVIALLEGEEEEELDAPQHGKVQERQGRSRSKPSEDDVIVLSAATLVSSATVENRSAVTRPPKRVQLVPERGSLEASSAKKPRAVALLAASAAKEAIAPRRAAELKGRRPEGGPLLVASASARRKEIAPATYVPPHAKRQRLEAANWREEKIAWHQRLEDEGPEGAKPRPKAGTNIRSLARRWEAKLEQRGCCSFNPLQKDDGVETTPDALRAQIGGASSSTGPITNLGIKGLPLVAGGRYHYEVELLRNASLRVGWSAATVLPFSAGSGGNAALRMFAYSSNGGIICGEDSENSDYGLAFGHAGDIVGALLDWPGGASGPRLSFMLNGRNQGVAFDLAKEGVNVPPLQLHICQGPGKPFRVQLRGAHPQAPLRFPIGGSKPIGQVSDEHFCPFSEAVKLATACADGGLTGQQKRPPAAARRLIHSSLGLQLPLSHLSQERALNGKREGSRSAPEG</sequence>
<dbReference type="InterPro" id="IPR003877">
    <property type="entry name" value="SPRY_dom"/>
</dbReference>
<feature type="compositionally biased region" description="Pro residues" evidence="1">
    <location>
        <begin position="430"/>
        <end position="441"/>
    </location>
</feature>
<dbReference type="AlphaFoldDB" id="A0A813EFY1"/>
<dbReference type="SUPFAM" id="SSF49899">
    <property type="entry name" value="Concanavalin A-like lectins/glucanases"/>
    <property type="match status" value="1"/>
</dbReference>
<dbReference type="Gene3D" id="2.60.120.920">
    <property type="match status" value="1"/>
</dbReference>
<feature type="region of interest" description="Disordered" evidence="1">
    <location>
        <begin position="531"/>
        <end position="558"/>
    </location>
</feature>
<protein>
    <recommendedName>
        <fullName evidence="2">SPRY domain-containing protein</fullName>
    </recommendedName>
</protein>
<dbReference type="Pfam" id="PF00622">
    <property type="entry name" value="SPRY"/>
    <property type="match status" value="1"/>
</dbReference>
<dbReference type="SMART" id="SM00449">
    <property type="entry name" value="SPRY"/>
    <property type="match status" value="1"/>
</dbReference>
<comment type="caution">
    <text evidence="3">The sequence shown here is derived from an EMBL/GenBank/DDBJ whole genome shotgun (WGS) entry which is preliminary data.</text>
</comment>
<feature type="compositionally biased region" description="Low complexity" evidence="1">
    <location>
        <begin position="407"/>
        <end position="429"/>
    </location>
</feature>
<evidence type="ECO:0000313" key="4">
    <source>
        <dbReference type="Proteomes" id="UP000654075"/>
    </source>
</evidence>
<reference evidence="3" key="1">
    <citation type="submission" date="2021-02" db="EMBL/GenBank/DDBJ databases">
        <authorList>
            <person name="Dougan E. K."/>
            <person name="Rhodes N."/>
            <person name="Thang M."/>
            <person name="Chan C."/>
        </authorList>
    </citation>
    <scope>NUCLEOTIDE SEQUENCE</scope>
</reference>
<name>A0A813EFY1_POLGL</name>
<evidence type="ECO:0000259" key="2">
    <source>
        <dbReference type="SMART" id="SM00449"/>
    </source>
</evidence>
<dbReference type="Proteomes" id="UP000654075">
    <property type="component" value="Unassembled WGS sequence"/>
</dbReference>
<feature type="region of interest" description="Disordered" evidence="1">
    <location>
        <begin position="192"/>
        <end position="227"/>
    </location>
</feature>
<feature type="compositionally biased region" description="Acidic residues" evidence="1">
    <location>
        <begin position="678"/>
        <end position="688"/>
    </location>
</feature>